<dbReference type="InterPro" id="IPR057207">
    <property type="entry name" value="FBXL15_LRR"/>
</dbReference>
<dbReference type="SMART" id="SM00367">
    <property type="entry name" value="LRR_CC"/>
    <property type="match status" value="6"/>
</dbReference>
<comment type="caution">
    <text evidence="2">The sequence shown here is derived from an EMBL/GenBank/DDBJ whole genome shotgun (WGS) entry which is preliminary data.</text>
</comment>
<proteinExistence type="predicted"/>
<organism evidence="2 3">
    <name type="scientific">Papaver nudicaule</name>
    <name type="common">Iceland poppy</name>
    <dbReference type="NCBI Taxonomy" id="74823"/>
    <lineage>
        <taxon>Eukaryota</taxon>
        <taxon>Viridiplantae</taxon>
        <taxon>Streptophyta</taxon>
        <taxon>Embryophyta</taxon>
        <taxon>Tracheophyta</taxon>
        <taxon>Spermatophyta</taxon>
        <taxon>Magnoliopsida</taxon>
        <taxon>Ranunculales</taxon>
        <taxon>Papaveraceae</taxon>
        <taxon>Papaveroideae</taxon>
        <taxon>Papaver</taxon>
    </lineage>
</organism>
<accession>A0AA41W012</accession>
<dbReference type="InterPro" id="IPR006553">
    <property type="entry name" value="Leu-rich_rpt_Cys-con_subtyp"/>
</dbReference>
<evidence type="ECO:0000259" key="1">
    <source>
        <dbReference type="Pfam" id="PF25372"/>
    </source>
</evidence>
<reference evidence="2" key="1">
    <citation type="submission" date="2022-03" db="EMBL/GenBank/DDBJ databases">
        <title>A functionally conserved STORR gene fusion in Papaver species that diverged 16.8 million years ago.</title>
        <authorList>
            <person name="Catania T."/>
        </authorList>
    </citation>
    <scope>NUCLEOTIDE SEQUENCE</scope>
    <source>
        <strain evidence="2">S-191538</strain>
    </source>
</reference>
<dbReference type="InterPro" id="IPR032675">
    <property type="entry name" value="LRR_dom_sf"/>
</dbReference>
<name>A0AA41W012_PAPNU</name>
<dbReference type="GO" id="GO:0031146">
    <property type="term" value="P:SCF-dependent proteasomal ubiquitin-dependent protein catabolic process"/>
    <property type="evidence" value="ECO:0007669"/>
    <property type="project" value="TreeGrafter"/>
</dbReference>
<dbReference type="SUPFAM" id="SSF52047">
    <property type="entry name" value="RNI-like"/>
    <property type="match status" value="1"/>
</dbReference>
<evidence type="ECO:0000313" key="3">
    <source>
        <dbReference type="Proteomes" id="UP001177140"/>
    </source>
</evidence>
<feature type="domain" description="F-box/LRR-repeat protein 15-like leucin rich repeat" evidence="1">
    <location>
        <begin position="150"/>
        <end position="216"/>
    </location>
</feature>
<dbReference type="Proteomes" id="UP001177140">
    <property type="component" value="Unassembled WGS sequence"/>
</dbReference>
<keyword evidence="3" id="KW-1185">Reference proteome</keyword>
<gene>
    <name evidence="2" type="ORF">MKW94_017619</name>
</gene>
<dbReference type="PANTHER" id="PTHR13318:SF75">
    <property type="entry name" value="COI1 F-BOX DOMAIN-CONTAINING PROTEIN"/>
    <property type="match status" value="1"/>
</dbReference>
<dbReference type="PANTHER" id="PTHR13318">
    <property type="entry name" value="PARTNER OF PAIRED, ISOFORM B-RELATED"/>
    <property type="match status" value="1"/>
</dbReference>
<sequence>MMIKIPTSKILHERAKDENYYERPCKISKSSYSITNLPGDCLNLIFKCLKARDDRNSFGLTCHDWLCIQNINQKSFHYARRYLYGKLDKYPEISPEIICNLLIRFQRLERLSLGRLPRLTDVLALKSQSFGSNVRSLFLDYRPDDSYEYSDEELSSIFSWFPRLTNITLDSSDITDKGLEALAKCCSSLKSVRLQWCHSITDSGIRFLLQNCQELCSLDIECCISITGIGFIGCAQTLTLVKAGGCNLQPEGIRAIVSGGGLKALNLQTPDELTEFKEGCIINTEAVMTISKGCPLLEELYLSNCEEVELEGWEAIGLNCKELDYLHVMGCQKLCDLGLQAICDGCNKLSTLYVDGDKNSCSSSILEHFERKLPGVVFFYP</sequence>
<dbReference type="Gene3D" id="3.80.10.10">
    <property type="entry name" value="Ribonuclease Inhibitor"/>
    <property type="match status" value="2"/>
</dbReference>
<dbReference type="Pfam" id="PF25372">
    <property type="entry name" value="DUF7885"/>
    <property type="match status" value="1"/>
</dbReference>
<evidence type="ECO:0000313" key="2">
    <source>
        <dbReference type="EMBL" id="MCL7050374.1"/>
    </source>
</evidence>
<protein>
    <recommendedName>
        <fullName evidence="1">F-box/LRR-repeat protein 15-like leucin rich repeat domain-containing protein</fullName>
    </recommendedName>
</protein>
<dbReference type="EMBL" id="JAJJMA010327120">
    <property type="protein sequence ID" value="MCL7050374.1"/>
    <property type="molecule type" value="Genomic_DNA"/>
</dbReference>
<dbReference type="Gene3D" id="1.20.1280.50">
    <property type="match status" value="1"/>
</dbReference>
<dbReference type="GO" id="GO:0019005">
    <property type="term" value="C:SCF ubiquitin ligase complex"/>
    <property type="evidence" value="ECO:0007669"/>
    <property type="project" value="TreeGrafter"/>
</dbReference>
<dbReference type="AlphaFoldDB" id="A0AA41W012"/>